<dbReference type="Pfam" id="PF01345">
    <property type="entry name" value="DUF11"/>
    <property type="match status" value="1"/>
</dbReference>
<comment type="subcellular location">
    <subcellularLocation>
        <location evidence="1">Secreted</location>
    </subcellularLocation>
</comment>
<dbReference type="RefSeq" id="WP_188567872.1">
    <property type="nucleotide sequence ID" value="NZ_BMED01000004.1"/>
</dbReference>
<evidence type="ECO:0000313" key="8">
    <source>
        <dbReference type="Proteomes" id="UP000637423"/>
    </source>
</evidence>
<evidence type="ECO:0000256" key="2">
    <source>
        <dbReference type="ARBA" id="ARBA00022525"/>
    </source>
</evidence>
<evidence type="ECO:0000256" key="4">
    <source>
        <dbReference type="SAM" id="MobiDB-lite"/>
    </source>
</evidence>
<dbReference type="EMBL" id="BMED01000004">
    <property type="protein sequence ID" value="GGC88706.1"/>
    <property type="molecule type" value="Genomic_DNA"/>
</dbReference>
<evidence type="ECO:0000313" key="7">
    <source>
        <dbReference type="EMBL" id="GGC88706.1"/>
    </source>
</evidence>
<feature type="domain" description="SD-repeat containing protein B" evidence="6">
    <location>
        <begin position="1801"/>
        <end position="1881"/>
    </location>
</feature>
<dbReference type="Pfam" id="PF17210">
    <property type="entry name" value="SdrD_B"/>
    <property type="match status" value="2"/>
</dbReference>
<reference evidence="7" key="2">
    <citation type="submission" date="2020-09" db="EMBL/GenBank/DDBJ databases">
        <authorList>
            <person name="Sun Q."/>
            <person name="Zhou Y."/>
        </authorList>
    </citation>
    <scope>NUCLEOTIDE SEQUENCE</scope>
    <source>
        <strain evidence="7">CGMCC 1.10998</strain>
    </source>
</reference>
<protein>
    <submittedName>
        <fullName evidence="7">Uncharacterized protein</fullName>
    </submittedName>
</protein>
<dbReference type="InterPro" id="IPR033764">
    <property type="entry name" value="Sdr_B"/>
</dbReference>
<keyword evidence="3" id="KW-0732">Signal</keyword>
<feature type="region of interest" description="Disordered" evidence="4">
    <location>
        <begin position="2735"/>
        <end position="2821"/>
    </location>
</feature>
<evidence type="ECO:0000256" key="3">
    <source>
        <dbReference type="ARBA" id="ARBA00022729"/>
    </source>
</evidence>
<gene>
    <name evidence="7" type="ORF">GCM10011396_39920</name>
</gene>
<evidence type="ECO:0000259" key="6">
    <source>
        <dbReference type="Pfam" id="PF17210"/>
    </source>
</evidence>
<evidence type="ECO:0000259" key="5">
    <source>
        <dbReference type="Pfam" id="PF01345"/>
    </source>
</evidence>
<reference evidence="7" key="1">
    <citation type="journal article" date="2014" name="Int. J. Syst. Evol. Microbiol.">
        <title>Complete genome sequence of Corynebacterium casei LMG S-19264T (=DSM 44701T), isolated from a smear-ripened cheese.</title>
        <authorList>
            <consortium name="US DOE Joint Genome Institute (JGI-PGF)"/>
            <person name="Walter F."/>
            <person name="Albersmeier A."/>
            <person name="Kalinowski J."/>
            <person name="Ruckert C."/>
        </authorList>
    </citation>
    <scope>NUCLEOTIDE SEQUENCE</scope>
    <source>
        <strain evidence="7">CGMCC 1.10998</strain>
    </source>
</reference>
<dbReference type="NCBIfam" id="TIGR01451">
    <property type="entry name" value="B_ant_repeat"/>
    <property type="match status" value="3"/>
</dbReference>
<feature type="domain" description="DUF11" evidence="5">
    <location>
        <begin position="2492"/>
        <end position="2601"/>
    </location>
</feature>
<organism evidence="7 8">
    <name type="scientific">Undibacterium terreum</name>
    <dbReference type="NCBI Taxonomy" id="1224302"/>
    <lineage>
        <taxon>Bacteria</taxon>
        <taxon>Pseudomonadati</taxon>
        <taxon>Pseudomonadota</taxon>
        <taxon>Betaproteobacteria</taxon>
        <taxon>Burkholderiales</taxon>
        <taxon>Oxalobacteraceae</taxon>
        <taxon>Undibacterium</taxon>
    </lineage>
</organism>
<feature type="compositionally biased region" description="Polar residues" evidence="4">
    <location>
        <begin position="484"/>
        <end position="493"/>
    </location>
</feature>
<evidence type="ECO:0000256" key="1">
    <source>
        <dbReference type="ARBA" id="ARBA00004613"/>
    </source>
</evidence>
<proteinExistence type="predicted"/>
<dbReference type="Proteomes" id="UP000637423">
    <property type="component" value="Unassembled WGS sequence"/>
</dbReference>
<sequence length="2821" mass="286499">MTSLLQKIRLSCGAAGLIRQRHEQEPDISGGASSDHKAHNAQNARDGQYARHAGHSKLLALFAPFCGLMLLSAGTQAQVVATDVNSAADLGRGQVVNVDVVWSRTATATGDKITIVIPSQLGVNPPTPPAGCVYTAPNMVCDVPNGSAGASGTISFQVQGVQLGGFNLTATGTSAPAASFSGTVHSTGDIIVGKVKASPAGSPVAGASTVFTLTPQISSGDDVPAGASLTVTDNLPGTTTDYTLTNIAASGLSASCNSVSAANSSRTLTCTYNGPFTIAAFNTSSITVTGTPGNSGSFTNTVSIASANNNYFDSNINNNTASVNYTVTPGTDIQAQGSFPSAGQVVSTSQPLSIIFKNNGPLVSPAGGIVETIVPATFTIGALPGACTQTAGQSRTVGGTTYNGTLISCTAASVAVNGSSSFSIPLTMPSAPEASSFPVIVTPSSGMGDANAGNNTLLLPYQIVNPYADLRASKSKTPGGPQAPGTSVTSTLTIQNDPASTSAAAYSPAQPLRIVDYARPEEVNGGSITGVTAGWTCTVTTNVVPPAFIADTNKTTRISCVNSGTGSLAVGASVSVSFTSTIASVGSPVELTNLACTGSRALAALGLADTDGPQPPDGGRTGNDCASAGTGLIATPVVSGNAQVSIVKESSVDNATFFDAVASAPTLLGSGNTLYWRMTITTPTVAANGSQTTIPTLYLTDTLPGIVNVTSPGAPAPSFKTPAITVTTSPTTYGTCPNIAAGNNALTCTFNNVPAGTTIVVNVPVSRALAGGLLNNTATLTSPDAILSASAGGQLNDAAAVNVVPQVDVALTSKTVTPATPSVGQILQFNITAQNLGVADITGAGQFTITDTLFTGTPTLSTVAYEVVSVTPSNSAKMSCAASNLATGAISCTNTAQINRYETETITIQARIKKPSGIVSAANSVLYSGVTNTATVAIDPSYCEFRTETTTTPVSTSSACNDAAATSNNSKTATFNVKVPAIDLQQGKVRVLPAGQTSFGIGDQLRYRFSIRNAGPSRAEGVIMTDALTIPAGFHVTMAAGMPDKVNTATAGAGYTLDSKAVNCSQSGQDQPLVCQLDAVVANDYLDAGKEVNFEIALDVTGTATTPVVFGNSAHVCADETNTYESSGKCSPDPAIAGNNLAAVNDVVFPKADLEVISKTVATASPVNVAQPIEYDIKLRNNGTSSTTKMRLRDTLPTGFEWLNTGANLPVVAVDSGSAATLSGVLAVSGAVPANGTDNVCFISNGVTTLSTLAQQQEITCDITGSFPPGAANSITLKLFARAKPGLYDGSASAPYLSDRTNTATVFPGKDSTGSDIAVDIVPANDSKTAVVQVQNAQIGGRTFLDLNNNGDQDGATAAADLGLGNIAFQLSGTDKYGNTVTRSTTSSNVAAGAGSLRGDYLFSNLAPSDASGYSITQTQPSIYGNGIPQPNTARTVRNGSSTGVTASGGSYAVTNTSGTSVIGGIVLAGAANGVQFDFPEIQRPAISGFVYVDADNDGVKGGSEAGINGVTVRLIGCSAGANGTVDTAGPIGGGPVACSGDDVAVNLTTTTTTDATFGAGFYQFNLDGPGRYSVIEQTAQPQVGGVTSLPGKTTAGSVDLVTSAAGSNDGGTRGTVNAMGSTAGGNNGVLNEINATVAASQIRDIVVSTGSAISVNNNFGEILPASVSGFVYTEKGALNSNYTPAVDWAFAGVSLTLTGTDDLGQAVSLTATTQANGSYVFNNLRPGTVYQVVKTNPQASIIDEVGGAFPGKDAASVVRGARVNDDTINAIALVAGASVTQTNFAVTNGPQPVVAPSTASISGLVYVDRNRNNALDGDETTRISGVKVQLVQGANCDTGTVLRTTASLSDGSYRFDGLSIGGNYLVCETQPSAYANGNAKGTAGSNSITVGNLPASGSTDNHFGELAGSIAGSVYLDANNNGVREAAESGIAGVTVTLTGNDLLGNAVNRSAVTDANGQYRFDDLLAAGASGYAVTEQLAQPKVPGSDQLTNNGITTAGSIAGASSGTATAVAVVPSAVTAITLPAGGVSIDNNFGEIASGGPDLVVTKSTSKTIFTEGHTANYTLIARNAGTQATAGNYVVSDRLSQTAAPQKWTISSASGSGWSCVIGGDRISVSCSSTLVLLPGQSNPNAISLNVDILTGAQAASPVRNIVSITGGGEPPANQPGAGELSNPAICAATPQANACRVDTPIQLAAGLSGSVWLDGGLLKKGLDSGDKVLPSWMVDLYDMTDPANATRSFSDVIRSTPAASATTNSSGYYEFRNLEPGSVYRVVFRDPASRIVFPGVVTNNSGKTTGADYYSQVVTRDGYQVLEVRLPAPHATGEITAPEQSLPIDPNGVVYDSITRLPVPGAIVAFVPVDSCAGYSPQQHVINYESYGKDAQGNPQMTVGSDGFYKFLLSGDASAPANCKFALVVTPPTGYAPAPSTIIKPSAALITPPAPGILEVQPQKTAPTGTQSTTYYLQLQAGRQDQEIVNNHIPLDPYAGSSLAITKIGSTNVVELGDSLLYTIQVFNRGAIAVAKTTVVDSLPAGFKYISGSYRLNNVAKPDPAGGAGPVLQFAVGDLAGASSVTLTYRVRVAVGAQQGDGINRAQAISGSSKSDEARWKVRVTGGVFTDEACVVGKIFVDCNGNHIQDNEELGVPGVRMYMEDGTSLISDSEGKYSMCGISPRTHVLKVDKLTLPRGSRLTTSSNRNAGDANSLFLDIQNGELHRADFIEGSCSNTVLEQVKARRTQGEVSGPQTEKKQTPGLRFESKGRMAPQEATDSANQQPAVKPRYAAPPDGPPLPEPVKQSEHEQDVPTPLLFINQTQGGAHVGK</sequence>
<feature type="compositionally biased region" description="Basic and acidic residues" evidence="4">
    <location>
        <begin position="2746"/>
        <end position="2760"/>
    </location>
</feature>
<accession>A0A916UU81</accession>
<keyword evidence="2" id="KW-0964">Secreted</keyword>
<dbReference type="InterPro" id="IPR047589">
    <property type="entry name" value="DUF11_rpt"/>
</dbReference>
<dbReference type="SUPFAM" id="SSF117074">
    <property type="entry name" value="Hypothetical protein PA1324"/>
    <property type="match status" value="5"/>
</dbReference>
<comment type="caution">
    <text evidence="7">The sequence shown here is derived from an EMBL/GenBank/DDBJ whole genome shotgun (WGS) entry which is preliminary data.</text>
</comment>
<dbReference type="InterPro" id="IPR013783">
    <property type="entry name" value="Ig-like_fold"/>
</dbReference>
<feature type="region of interest" description="Disordered" evidence="4">
    <location>
        <begin position="472"/>
        <end position="493"/>
    </location>
</feature>
<feature type="domain" description="SD-repeat containing protein B" evidence="6">
    <location>
        <begin position="1910"/>
        <end position="1979"/>
    </location>
</feature>
<dbReference type="PANTHER" id="PTHR23303">
    <property type="entry name" value="CARBOXYPEPTIDASE REGULATORY REGION-CONTAINING"/>
    <property type="match status" value="1"/>
</dbReference>
<dbReference type="InterPro" id="IPR001434">
    <property type="entry name" value="OmcB-like_DUF11"/>
</dbReference>
<dbReference type="GO" id="GO:0005576">
    <property type="term" value="C:extracellular region"/>
    <property type="evidence" value="ECO:0007669"/>
    <property type="project" value="UniProtKB-SubCell"/>
</dbReference>
<dbReference type="Gene3D" id="2.60.40.10">
    <property type="entry name" value="Immunoglobulins"/>
    <property type="match status" value="7"/>
</dbReference>
<name>A0A916UU81_9BURK</name>
<dbReference type="InterPro" id="IPR051417">
    <property type="entry name" value="SDr/BOS_complex"/>
</dbReference>
<feature type="region of interest" description="Disordered" evidence="4">
    <location>
        <begin position="23"/>
        <end position="49"/>
    </location>
</feature>
<keyword evidence="8" id="KW-1185">Reference proteome</keyword>